<sequence>MVRNPPPAAVRFSTRDVGCNESKREMPGSFSIQMNDYGSELLCAQSFDWERAIASRPPFARRTRK</sequence>
<dbReference type="EMBL" id="CYGX02000129">
    <property type="protein sequence ID" value="SIT49204.1"/>
    <property type="molecule type" value="Genomic_DNA"/>
</dbReference>
<dbReference type="STRING" id="1247936.BN2475_1290023"/>
<proteinExistence type="predicted"/>
<reference evidence="1 2" key="1">
    <citation type="submission" date="2016-12" db="EMBL/GenBank/DDBJ databases">
        <authorList>
            <person name="Song W.-J."/>
            <person name="Kurnit D.M."/>
        </authorList>
    </citation>
    <scope>NUCLEOTIDE SEQUENCE [LARGE SCALE GENOMIC DNA]</scope>
    <source>
        <strain evidence="1 2">STM7296</strain>
    </source>
</reference>
<organism evidence="1 2">
    <name type="scientific">Paraburkholderia ribeironis</name>
    <dbReference type="NCBI Taxonomy" id="1247936"/>
    <lineage>
        <taxon>Bacteria</taxon>
        <taxon>Pseudomonadati</taxon>
        <taxon>Pseudomonadota</taxon>
        <taxon>Betaproteobacteria</taxon>
        <taxon>Burkholderiales</taxon>
        <taxon>Burkholderiaceae</taxon>
        <taxon>Paraburkholderia</taxon>
    </lineage>
</organism>
<accession>A0A1N7SP59</accession>
<dbReference type="AlphaFoldDB" id="A0A1N7SP59"/>
<gene>
    <name evidence="1" type="ORF">BN2475_1290023</name>
</gene>
<dbReference type="Proteomes" id="UP000187012">
    <property type="component" value="Unassembled WGS sequence"/>
</dbReference>
<evidence type="ECO:0000313" key="2">
    <source>
        <dbReference type="Proteomes" id="UP000187012"/>
    </source>
</evidence>
<protein>
    <submittedName>
        <fullName evidence="1">Uncharacterized protein</fullName>
    </submittedName>
</protein>
<keyword evidence="2" id="KW-1185">Reference proteome</keyword>
<evidence type="ECO:0000313" key="1">
    <source>
        <dbReference type="EMBL" id="SIT49204.1"/>
    </source>
</evidence>
<name>A0A1N7SP59_9BURK</name>